<dbReference type="OrthoDB" id="350754at2"/>
<dbReference type="PANTHER" id="PTHR38594:SF1">
    <property type="entry name" value="PEP-DEPENDENT DIHYDROXYACETONE KINASE, PHOSPHORYL DONOR SUBUNIT DHAM"/>
    <property type="match status" value="1"/>
</dbReference>
<accession>A0A5C1YE01</accession>
<dbReference type="Proteomes" id="UP000324678">
    <property type="component" value="Chromosome"/>
</dbReference>
<feature type="compositionally biased region" description="Basic residues" evidence="8">
    <location>
        <begin position="54"/>
        <end position="65"/>
    </location>
</feature>
<dbReference type="SUPFAM" id="SSF53062">
    <property type="entry name" value="PTS system fructose IIA component-like"/>
    <property type="match status" value="1"/>
</dbReference>
<dbReference type="EC" id="2.7.1.121" evidence="4"/>
<proteinExistence type="predicted"/>
<gene>
    <name evidence="11" type="ORF">FLP10_00255</name>
</gene>
<dbReference type="NCBIfam" id="TIGR02364">
    <property type="entry name" value="dha_pts"/>
    <property type="match status" value="1"/>
</dbReference>
<evidence type="ECO:0000256" key="8">
    <source>
        <dbReference type="SAM" id="MobiDB-lite"/>
    </source>
</evidence>
<reference evidence="11 12" key="1">
    <citation type="submission" date="2019-09" db="EMBL/GenBank/DDBJ databases">
        <title>Genome sequencing of strain KACC 19306.</title>
        <authorList>
            <person name="Heo J."/>
            <person name="Kim S.-J."/>
            <person name="Kim J.-S."/>
            <person name="Hong S.-B."/>
            <person name="Kwon S.-W."/>
        </authorList>
    </citation>
    <scope>NUCLEOTIDE SEQUENCE [LARGE SCALE GENOMIC DNA]</scope>
    <source>
        <strain evidence="11 12">KACC 19306</strain>
    </source>
</reference>
<dbReference type="CDD" id="cd00367">
    <property type="entry name" value="PTS-HPr_like"/>
    <property type="match status" value="1"/>
</dbReference>
<evidence type="ECO:0000313" key="11">
    <source>
        <dbReference type="EMBL" id="QEO13022.1"/>
    </source>
</evidence>
<dbReference type="InterPro" id="IPR001020">
    <property type="entry name" value="PTS_HPr_His_P_site"/>
</dbReference>
<dbReference type="GO" id="GO:0016020">
    <property type="term" value="C:membrane"/>
    <property type="evidence" value="ECO:0007669"/>
    <property type="project" value="InterPro"/>
</dbReference>
<dbReference type="PROSITE" id="PS51096">
    <property type="entry name" value="PTS_EIIA_TYPE_4"/>
    <property type="match status" value="1"/>
</dbReference>
<evidence type="ECO:0000259" key="10">
    <source>
        <dbReference type="PROSITE" id="PS51350"/>
    </source>
</evidence>
<dbReference type="KEGG" id="ail:FLP10_00255"/>
<dbReference type="Pfam" id="PF00381">
    <property type="entry name" value="PTS-HPr"/>
    <property type="match status" value="1"/>
</dbReference>
<dbReference type="EMBL" id="CP043505">
    <property type="protein sequence ID" value="QEO13022.1"/>
    <property type="molecule type" value="Genomic_DNA"/>
</dbReference>
<comment type="function">
    <text evidence="2">Component of the dihydroxyacetone kinase complex, which is responsible for the phosphoenolpyruvate (PEP)-dependent phosphorylation of dihydroxyacetone. DhaM serves as the phosphoryl donor. Is phosphorylated by phosphoenolpyruvate in an EI- and HPr-dependent reaction, and a phosphorelay system on histidine residues finally leads to phosphoryl transfer to DhaL and dihydroxyacetone.</text>
</comment>
<comment type="function">
    <text evidence="3">General (non sugar-specific) component of the phosphoenolpyruvate-dependent sugar phosphotransferase system (sugar PTS). This major carbohydrate active-transport system catalyzes the phosphorylation of incoming sugar substrates concomitantly with their translocation across the cell membrane. The phosphoryl group from phosphoenolpyruvate (PEP) is transferred to the phosphoryl carrier protein HPr by enzyme I. Phospho-HPr then transfers it to the PTS EIIA domain.</text>
</comment>
<sequence length="307" mass="31220">MLRQPPGRSPVPCCARPPRLRRPARWRPSRSWHARAARATSASARPVIATPVRSRPRCSSTRRRPQREPDVADQRVGVVFVSHSESIARGLVELAGQMAPNALLVAAGGTDDDRIGTSFEKVTAGIAEADAGAGVAVLCDLGSAILTAETALDFLDDEQRERVRIVDAPLVEGGVAAAVAAEAGDDLDAVVAAAESARGAGDAGQAGVRASDVAADASSDASAGFSRTVTLVNADGLHARPAAELVKLAATFPQKVTVNGVDAKSLLAIMALGLTKGAEVVISTEDPAGGGAVTAIAALAESGFGEA</sequence>
<dbReference type="InterPro" id="IPR000032">
    <property type="entry name" value="HPr-like"/>
</dbReference>
<protein>
    <recommendedName>
        <fullName evidence="5">Phosphocarrier protein HPr</fullName>
        <ecNumber evidence="4">2.7.1.121</ecNumber>
    </recommendedName>
</protein>
<dbReference type="InterPro" id="IPR039643">
    <property type="entry name" value="DhaM"/>
</dbReference>
<comment type="subunit">
    <text evidence="7">Homodimer. The dihydroxyacetone kinase complex is composed of a homodimer of DhaM, a homodimer of DhaK and the subunit DhaL.</text>
</comment>
<evidence type="ECO:0000256" key="1">
    <source>
        <dbReference type="ARBA" id="ARBA00001113"/>
    </source>
</evidence>
<dbReference type="Gene3D" id="3.30.1340.10">
    <property type="entry name" value="HPr-like"/>
    <property type="match status" value="1"/>
</dbReference>
<evidence type="ECO:0000256" key="4">
    <source>
        <dbReference type="ARBA" id="ARBA00012095"/>
    </source>
</evidence>
<dbReference type="NCBIfam" id="TIGR01003">
    <property type="entry name" value="PTS_HPr_family"/>
    <property type="match status" value="1"/>
</dbReference>
<dbReference type="InterPro" id="IPR004701">
    <property type="entry name" value="PTS_EIIA_man-typ"/>
</dbReference>
<evidence type="ECO:0000256" key="7">
    <source>
        <dbReference type="ARBA" id="ARBA00046577"/>
    </source>
</evidence>
<evidence type="ECO:0000259" key="9">
    <source>
        <dbReference type="PROSITE" id="PS51096"/>
    </source>
</evidence>
<evidence type="ECO:0000256" key="2">
    <source>
        <dbReference type="ARBA" id="ARBA00002788"/>
    </source>
</evidence>
<feature type="domain" description="HPr" evidence="10">
    <location>
        <begin position="224"/>
        <end position="307"/>
    </location>
</feature>
<evidence type="ECO:0000313" key="12">
    <source>
        <dbReference type="Proteomes" id="UP000324678"/>
    </source>
</evidence>
<dbReference type="PROSITE" id="PS00369">
    <property type="entry name" value="PTS_HPR_HIS"/>
    <property type="match status" value="1"/>
</dbReference>
<dbReference type="Gene3D" id="3.40.50.510">
    <property type="entry name" value="Phosphotransferase system, mannose-type IIA component"/>
    <property type="match status" value="1"/>
</dbReference>
<dbReference type="PROSITE" id="PS51350">
    <property type="entry name" value="PTS_HPR_DOM"/>
    <property type="match status" value="1"/>
</dbReference>
<dbReference type="InterPro" id="IPR036662">
    <property type="entry name" value="PTS_EIIA_man-typ_sf"/>
</dbReference>
<evidence type="ECO:0000256" key="6">
    <source>
        <dbReference type="ARBA" id="ARBA00022679"/>
    </source>
</evidence>
<dbReference type="PRINTS" id="PR00107">
    <property type="entry name" value="PHOSPHOCPHPR"/>
</dbReference>
<evidence type="ECO:0000256" key="5">
    <source>
        <dbReference type="ARBA" id="ARBA00020422"/>
    </source>
</evidence>
<feature type="compositionally biased region" description="Low complexity" evidence="8">
    <location>
        <begin position="37"/>
        <end position="53"/>
    </location>
</feature>
<dbReference type="SUPFAM" id="SSF55594">
    <property type="entry name" value="HPr-like"/>
    <property type="match status" value="1"/>
</dbReference>
<dbReference type="GO" id="GO:0047324">
    <property type="term" value="F:phosphoenolpyruvate-glycerone phosphotransferase activity"/>
    <property type="evidence" value="ECO:0007669"/>
    <property type="project" value="UniProtKB-EC"/>
</dbReference>
<dbReference type="GO" id="GO:0009401">
    <property type="term" value="P:phosphoenolpyruvate-dependent sugar phosphotransferase system"/>
    <property type="evidence" value="ECO:0007669"/>
    <property type="project" value="InterPro"/>
</dbReference>
<dbReference type="AlphaFoldDB" id="A0A5C1YE01"/>
<comment type="catalytic activity">
    <reaction evidence="1">
        <text>dihydroxyacetone + phosphoenolpyruvate = dihydroxyacetone phosphate + pyruvate</text>
        <dbReference type="Rhea" id="RHEA:18381"/>
        <dbReference type="ChEBI" id="CHEBI:15361"/>
        <dbReference type="ChEBI" id="CHEBI:16016"/>
        <dbReference type="ChEBI" id="CHEBI:57642"/>
        <dbReference type="ChEBI" id="CHEBI:58702"/>
        <dbReference type="EC" id="2.7.1.121"/>
    </reaction>
</comment>
<evidence type="ECO:0000256" key="3">
    <source>
        <dbReference type="ARBA" id="ARBA00003681"/>
    </source>
</evidence>
<feature type="domain" description="PTS EIIA type-4" evidence="9">
    <location>
        <begin position="75"/>
        <end position="208"/>
    </location>
</feature>
<dbReference type="PANTHER" id="PTHR38594">
    <property type="entry name" value="PEP-DEPENDENT DIHYDROXYACETONE KINASE, PHOSPHORYL DONOR SUBUNIT DHAM"/>
    <property type="match status" value="1"/>
</dbReference>
<dbReference type="Pfam" id="PF03610">
    <property type="entry name" value="EIIA-man"/>
    <property type="match status" value="1"/>
</dbReference>
<dbReference type="InterPro" id="IPR012844">
    <property type="entry name" value="DhaM_N"/>
</dbReference>
<organism evidence="11 12">
    <name type="scientific">Agromyces intestinalis</name>
    <dbReference type="NCBI Taxonomy" id="2592652"/>
    <lineage>
        <taxon>Bacteria</taxon>
        <taxon>Bacillati</taxon>
        <taxon>Actinomycetota</taxon>
        <taxon>Actinomycetes</taxon>
        <taxon>Micrococcales</taxon>
        <taxon>Microbacteriaceae</taxon>
        <taxon>Agromyces</taxon>
    </lineage>
</organism>
<dbReference type="InterPro" id="IPR035895">
    <property type="entry name" value="HPr-like_sf"/>
</dbReference>
<dbReference type="GO" id="GO:0019563">
    <property type="term" value="P:glycerol catabolic process"/>
    <property type="evidence" value="ECO:0007669"/>
    <property type="project" value="InterPro"/>
</dbReference>
<name>A0A5C1YE01_9MICO</name>
<feature type="region of interest" description="Disordered" evidence="8">
    <location>
        <begin position="1"/>
        <end position="70"/>
    </location>
</feature>
<feature type="compositionally biased region" description="Basic residues" evidence="8">
    <location>
        <begin position="18"/>
        <end position="36"/>
    </location>
</feature>
<keyword evidence="12" id="KW-1185">Reference proteome</keyword>
<keyword evidence="6" id="KW-0808">Transferase</keyword>